<dbReference type="InterPro" id="IPR003593">
    <property type="entry name" value="AAA+_ATPase"/>
</dbReference>
<feature type="region of interest" description="Disordered" evidence="5">
    <location>
        <begin position="200"/>
        <end position="234"/>
    </location>
</feature>
<gene>
    <name evidence="7" type="ORF">IV203_015711</name>
</gene>
<feature type="compositionally biased region" description="Basic residues" evidence="5">
    <location>
        <begin position="156"/>
        <end position="166"/>
    </location>
</feature>
<dbReference type="EC" id="3.6.4.12" evidence="1"/>
<dbReference type="Pfam" id="PF17855">
    <property type="entry name" value="MCM_lid"/>
    <property type="match status" value="1"/>
</dbReference>
<evidence type="ECO:0000313" key="8">
    <source>
        <dbReference type="Proteomes" id="UP000693970"/>
    </source>
</evidence>
<dbReference type="Pfam" id="PF00493">
    <property type="entry name" value="MCM"/>
    <property type="match status" value="1"/>
</dbReference>
<dbReference type="EMBL" id="JAGRRH010000014">
    <property type="protein sequence ID" value="KAG7359122.1"/>
    <property type="molecule type" value="Genomic_DNA"/>
</dbReference>
<feature type="domain" description="MCM C-terminal AAA(+) ATPase" evidence="6">
    <location>
        <begin position="497"/>
        <end position="703"/>
    </location>
</feature>
<evidence type="ECO:0000256" key="1">
    <source>
        <dbReference type="ARBA" id="ARBA00012551"/>
    </source>
</evidence>
<comment type="caution">
    <text evidence="7">The sequence shown here is derived from an EMBL/GenBank/DDBJ whole genome shotgun (WGS) entry which is preliminary data.</text>
</comment>
<dbReference type="InterPro" id="IPR001208">
    <property type="entry name" value="MCM_dom"/>
</dbReference>
<accession>A0A9K3LBF8</accession>
<keyword evidence="2" id="KW-0547">Nucleotide-binding</keyword>
<feature type="region of interest" description="Disordered" evidence="5">
    <location>
        <begin position="43"/>
        <end position="75"/>
    </location>
</feature>
<dbReference type="SMART" id="SM00382">
    <property type="entry name" value="AAA"/>
    <property type="match status" value="1"/>
</dbReference>
<evidence type="ECO:0000256" key="4">
    <source>
        <dbReference type="ARBA" id="ARBA00023125"/>
    </source>
</evidence>
<name>A0A9K3LBF8_9STRA</name>
<keyword evidence="8" id="KW-1185">Reference proteome</keyword>
<dbReference type="GO" id="GO:0000727">
    <property type="term" value="P:double-strand break repair via break-induced replication"/>
    <property type="evidence" value="ECO:0007669"/>
    <property type="project" value="TreeGrafter"/>
</dbReference>
<evidence type="ECO:0000256" key="3">
    <source>
        <dbReference type="ARBA" id="ARBA00022840"/>
    </source>
</evidence>
<evidence type="ECO:0000256" key="5">
    <source>
        <dbReference type="SAM" id="MobiDB-lite"/>
    </source>
</evidence>
<proteinExistence type="predicted"/>
<keyword evidence="4" id="KW-0238">DNA-binding</keyword>
<dbReference type="PROSITE" id="PS50051">
    <property type="entry name" value="MCM_2"/>
    <property type="match status" value="1"/>
</dbReference>
<dbReference type="Pfam" id="PF24901">
    <property type="entry name" value="WHD_MCM7"/>
    <property type="match status" value="1"/>
</dbReference>
<feature type="region of interest" description="Disordered" evidence="5">
    <location>
        <begin position="712"/>
        <end position="738"/>
    </location>
</feature>
<dbReference type="GO" id="GO:0003697">
    <property type="term" value="F:single-stranded DNA binding"/>
    <property type="evidence" value="ECO:0007669"/>
    <property type="project" value="TreeGrafter"/>
</dbReference>
<reference evidence="7" key="1">
    <citation type="journal article" date="2021" name="Sci. Rep.">
        <title>Diploid genomic architecture of Nitzschia inconspicua, an elite biomass production diatom.</title>
        <authorList>
            <person name="Oliver A."/>
            <person name="Podell S."/>
            <person name="Pinowska A."/>
            <person name="Traller J.C."/>
            <person name="Smith S.R."/>
            <person name="McClure R."/>
            <person name="Beliaev A."/>
            <person name="Bohutskyi P."/>
            <person name="Hill E.A."/>
            <person name="Rabines A."/>
            <person name="Zheng H."/>
            <person name="Allen L.Z."/>
            <person name="Kuo A."/>
            <person name="Grigoriev I.V."/>
            <person name="Allen A.E."/>
            <person name="Hazlebeck D."/>
            <person name="Allen E.E."/>
        </authorList>
    </citation>
    <scope>NUCLEOTIDE SEQUENCE</scope>
    <source>
        <strain evidence="7">Hildebrandi</strain>
    </source>
</reference>
<dbReference type="GO" id="GO:0005634">
    <property type="term" value="C:nucleus"/>
    <property type="evidence" value="ECO:0007669"/>
    <property type="project" value="TreeGrafter"/>
</dbReference>
<dbReference type="InterPro" id="IPR031327">
    <property type="entry name" value="MCM"/>
</dbReference>
<dbReference type="PROSITE" id="PS00847">
    <property type="entry name" value="MCM_1"/>
    <property type="match status" value="1"/>
</dbReference>
<dbReference type="GO" id="GO:0017116">
    <property type="term" value="F:single-stranded DNA helicase activity"/>
    <property type="evidence" value="ECO:0007669"/>
    <property type="project" value="TreeGrafter"/>
</dbReference>
<sequence>MATQGSLANDTEVVRNGIYPDYDSDIATFTQFVLSHTIRRVVQRNNNNNNNNHDDSDDDDDNDNERMFEPTAEGDGLQVERVPCYPPLLQRIVDKDYMSDQATTFLIEVPLTELTEWDNIRGKDLAERATSNTLRYHSIFCSVMDDVLRDNIRPSNHQRRGRRHRNNNNQPANVNVNGTVLLRNAMDVLQEQRLALHRQSLQHQQNGDTNEGMDGDAANNGTNNRGNNTAAGKNDFPPLLMRRYELRILPIGRRGSFFPFQDQYIPQAIQTAIPPPKGVSLRHVRSRNMGRLVTITGMVVKASDVKPMLQVAAYTCDVCGSELYRETNHRRDFMPERVCPVCAGGLDANNNNNDDDINNNNGRRRGPRRNMGILQLETRGSKFTKFQELKLQELPSQVPMGHVPRSLSVICRGELTRLANPGDVTTVDGIFLPQKVNEGQGFRGRSAGLMTTLFLDAQNIMVHKKSYEDSSIRDSLSEEEATQLDADLQRVATAEDPIGVLSKSIAPEIFGHADIKRALLLQLTGGVFRKMEDGMRIRGDINICLMGDPGVAKSQLLKHVASIAPRGVYTTGKGSSGVGLTAAITKDNMTGELSLEGGALVLADRGICAIDEFDKMDESDRTAIHEVMEQQTVSIAKAGIVATLNARASVLAAANPLYSRYNRHKSLSENINLPNSLLSRFDLMFLILDVPDVDRDMALARHVTFVHQNEGLEVRQEANDSDDDDADMNNNDNSDYDEEKGIVSPRLLREYISRARQHEPVVPPEVAPYIVEAYVSLRMQDRPGRNNRSSKVGDQTAMTARQLLSILRLGQALARLRFSDFVAREDVDEAIRLTHMSKASLTEDAGENGTGVRREDVMSRVFNIIRDYATTSNASHVEMRLAEAMVIRKGFTAQQLQACLEEYEALEVIQVNQSRTQIHFVS</sequence>
<dbReference type="InterPro" id="IPR018525">
    <property type="entry name" value="MCM_CS"/>
</dbReference>
<dbReference type="AlphaFoldDB" id="A0A9K3LBF8"/>
<evidence type="ECO:0000259" key="6">
    <source>
        <dbReference type="PROSITE" id="PS50051"/>
    </source>
</evidence>
<dbReference type="SMART" id="SM00350">
    <property type="entry name" value="MCM"/>
    <property type="match status" value="1"/>
</dbReference>
<reference evidence="7" key="2">
    <citation type="submission" date="2021-04" db="EMBL/GenBank/DDBJ databases">
        <authorList>
            <person name="Podell S."/>
        </authorList>
    </citation>
    <scope>NUCLEOTIDE SEQUENCE</scope>
    <source>
        <strain evidence="7">Hildebrandi</strain>
    </source>
</reference>
<dbReference type="FunFam" id="3.40.50.300:FF:000826">
    <property type="entry name" value="Replicative DNA helicase Mcm"/>
    <property type="match status" value="1"/>
</dbReference>
<dbReference type="PANTHER" id="PTHR11630">
    <property type="entry name" value="DNA REPLICATION LICENSING FACTOR MCM FAMILY MEMBER"/>
    <property type="match status" value="1"/>
</dbReference>
<dbReference type="GO" id="GO:0005524">
    <property type="term" value="F:ATP binding"/>
    <property type="evidence" value="ECO:0007669"/>
    <property type="project" value="UniProtKB-KW"/>
</dbReference>
<dbReference type="GO" id="GO:0006271">
    <property type="term" value="P:DNA strand elongation involved in DNA replication"/>
    <property type="evidence" value="ECO:0007669"/>
    <property type="project" value="TreeGrafter"/>
</dbReference>
<feature type="region of interest" description="Disordered" evidence="5">
    <location>
        <begin position="349"/>
        <end position="368"/>
    </location>
</feature>
<dbReference type="OrthoDB" id="3207464at2759"/>
<protein>
    <recommendedName>
        <fullName evidence="1">DNA helicase</fullName>
        <ecNumber evidence="1">3.6.4.12</ecNumber>
    </recommendedName>
</protein>
<dbReference type="InterPro" id="IPR041562">
    <property type="entry name" value="MCM_lid"/>
</dbReference>
<dbReference type="Proteomes" id="UP000693970">
    <property type="component" value="Unassembled WGS sequence"/>
</dbReference>
<evidence type="ECO:0000313" key="7">
    <source>
        <dbReference type="EMBL" id="KAG7359122.1"/>
    </source>
</evidence>
<dbReference type="GO" id="GO:0042555">
    <property type="term" value="C:MCM complex"/>
    <property type="evidence" value="ECO:0007669"/>
    <property type="project" value="TreeGrafter"/>
</dbReference>
<feature type="region of interest" description="Disordered" evidence="5">
    <location>
        <begin position="154"/>
        <end position="174"/>
    </location>
</feature>
<dbReference type="GO" id="GO:0006270">
    <property type="term" value="P:DNA replication initiation"/>
    <property type="evidence" value="ECO:0007669"/>
    <property type="project" value="TreeGrafter"/>
</dbReference>
<organism evidence="7 8">
    <name type="scientific">Nitzschia inconspicua</name>
    <dbReference type="NCBI Taxonomy" id="303405"/>
    <lineage>
        <taxon>Eukaryota</taxon>
        <taxon>Sar</taxon>
        <taxon>Stramenopiles</taxon>
        <taxon>Ochrophyta</taxon>
        <taxon>Bacillariophyta</taxon>
        <taxon>Bacillariophyceae</taxon>
        <taxon>Bacillariophycidae</taxon>
        <taxon>Bacillariales</taxon>
        <taxon>Bacillariaceae</taxon>
        <taxon>Nitzschia</taxon>
    </lineage>
</organism>
<dbReference type="InterPro" id="IPR033762">
    <property type="entry name" value="MCM_OB"/>
</dbReference>
<feature type="compositionally biased region" description="Low complexity" evidence="5">
    <location>
        <begin position="215"/>
        <end position="232"/>
    </location>
</feature>
<feature type="compositionally biased region" description="Polar residues" evidence="5">
    <location>
        <begin position="200"/>
        <end position="209"/>
    </location>
</feature>
<dbReference type="PANTHER" id="PTHR11630:SF26">
    <property type="entry name" value="DNA REPLICATION LICENSING FACTOR MCM7"/>
    <property type="match status" value="1"/>
</dbReference>
<keyword evidence="3" id="KW-0067">ATP-binding</keyword>
<evidence type="ECO:0000256" key="2">
    <source>
        <dbReference type="ARBA" id="ARBA00022741"/>
    </source>
</evidence>
<dbReference type="Pfam" id="PF17207">
    <property type="entry name" value="MCM_OB"/>
    <property type="match status" value="1"/>
</dbReference>